<dbReference type="GO" id="GO:0003677">
    <property type="term" value="F:DNA binding"/>
    <property type="evidence" value="ECO:0007669"/>
    <property type="project" value="UniProtKB-KW"/>
</dbReference>
<keyword evidence="2" id="KW-0238">DNA-binding</keyword>
<dbReference type="PANTHER" id="PTHR43140">
    <property type="entry name" value="TYPE-1 RESTRICTION ENZYME ECOKI SPECIFICITY PROTEIN"/>
    <property type="match status" value="1"/>
</dbReference>
<dbReference type="InterPro" id="IPR044946">
    <property type="entry name" value="Restrct_endonuc_typeI_TRD_sf"/>
</dbReference>
<evidence type="ECO:0000256" key="3">
    <source>
        <dbReference type="SAM" id="MobiDB-lite"/>
    </source>
</evidence>
<sequence length="156" mass="17394">MKHFITSQGYLSQIQERAAGIGMSNVSAAKLATITIPIAPLSERRKIVAKIDSLSSKSKRVRDHLDIVPRLLEKYKQAIMVAAFQGELTREWRESRSPEAVTFGRRNIDQRVNQLGELPTTWRWTAMQDVASISGGLTKNGRRAELPNPSYSSEGA</sequence>
<dbReference type="GO" id="GO:0009307">
    <property type="term" value="P:DNA restriction-modification system"/>
    <property type="evidence" value="ECO:0007669"/>
    <property type="project" value="UniProtKB-KW"/>
</dbReference>
<dbReference type="EMBL" id="CP096255">
    <property type="protein sequence ID" value="UPT87276.1"/>
    <property type="molecule type" value="Genomic_DNA"/>
</dbReference>
<dbReference type="SUPFAM" id="SSF116734">
    <property type="entry name" value="DNA methylase specificity domain"/>
    <property type="match status" value="1"/>
</dbReference>
<dbReference type="Gene3D" id="3.90.220.20">
    <property type="entry name" value="DNA methylase specificity domains"/>
    <property type="match status" value="2"/>
</dbReference>
<proteinExistence type="predicted"/>
<dbReference type="RefSeq" id="WP_248577159.1">
    <property type="nucleotide sequence ID" value="NZ_CP096255.1"/>
</dbReference>
<reference evidence="4" key="1">
    <citation type="journal article" date="2017" name="Syst. Appl. Microbiol.">
        <title>Soybeans inoculated with root zone soils of Canadian native legumes harbour diverse and novel Bradyrhizobium spp. that possess agricultural potential.</title>
        <authorList>
            <person name="Bromfield E.S.P."/>
            <person name="Cloutier S."/>
            <person name="Tambong J.T."/>
            <person name="Tran Thi T.V."/>
        </authorList>
    </citation>
    <scope>NUCLEOTIDE SEQUENCE</scope>
    <source>
        <strain evidence="4">1S5</strain>
    </source>
</reference>
<evidence type="ECO:0000313" key="5">
    <source>
        <dbReference type="Proteomes" id="UP000551709"/>
    </source>
</evidence>
<gene>
    <name evidence="4" type="ORF">HAP41_0000045325</name>
</gene>
<protein>
    <recommendedName>
        <fullName evidence="6">Type I restriction modification DNA specificity domain-containing protein</fullName>
    </recommendedName>
</protein>
<evidence type="ECO:0000256" key="2">
    <source>
        <dbReference type="ARBA" id="ARBA00023125"/>
    </source>
</evidence>
<accession>A0A8U0FHR2</accession>
<evidence type="ECO:0000313" key="4">
    <source>
        <dbReference type="EMBL" id="UPT87276.1"/>
    </source>
</evidence>
<evidence type="ECO:0000256" key="1">
    <source>
        <dbReference type="ARBA" id="ARBA00022747"/>
    </source>
</evidence>
<organism evidence="4 5">
    <name type="scientific">Bradyrhizobium barranii subsp. apii</name>
    <dbReference type="NCBI Taxonomy" id="2819348"/>
    <lineage>
        <taxon>Bacteria</taxon>
        <taxon>Pseudomonadati</taxon>
        <taxon>Pseudomonadota</taxon>
        <taxon>Alphaproteobacteria</taxon>
        <taxon>Hyphomicrobiales</taxon>
        <taxon>Nitrobacteraceae</taxon>
        <taxon>Bradyrhizobium</taxon>
        <taxon>Bradyrhizobium barranii</taxon>
    </lineage>
</organism>
<reference evidence="4" key="2">
    <citation type="submission" date="2022-04" db="EMBL/GenBank/DDBJ databases">
        <authorList>
            <person name="Bromfield E.S.P."/>
            <person name="Cloutier S."/>
        </authorList>
    </citation>
    <scope>NUCLEOTIDE SEQUENCE</scope>
    <source>
        <strain evidence="4">1S5</strain>
    </source>
</reference>
<dbReference type="PANTHER" id="PTHR43140:SF1">
    <property type="entry name" value="TYPE I RESTRICTION ENZYME ECOKI SPECIFICITY SUBUNIT"/>
    <property type="match status" value="1"/>
</dbReference>
<evidence type="ECO:0008006" key="6">
    <source>
        <dbReference type="Google" id="ProtNLM"/>
    </source>
</evidence>
<dbReference type="AlphaFoldDB" id="A0A8U0FHR2"/>
<name>A0A8U0FHR2_9BRAD</name>
<keyword evidence="1" id="KW-0680">Restriction system</keyword>
<dbReference type="Proteomes" id="UP000551709">
    <property type="component" value="Chromosome"/>
</dbReference>
<dbReference type="InterPro" id="IPR051212">
    <property type="entry name" value="Type-I_RE_S_subunit"/>
</dbReference>
<feature type="region of interest" description="Disordered" evidence="3">
    <location>
        <begin position="137"/>
        <end position="156"/>
    </location>
</feature>